<evidence type="ECO:0000313" key="1">
    <source>
        <dbReference type="EMBL" id="KAK9092988.1"/>
    </source>
</evidence>
<protein>
    <submittedName>
        <fullName evidence="1">Uncharacterized protein</fullName>
    </submittedName>
</protein>
<comment type="caution">
    <text evidence="1">The sequence shown here is derived from an EMBL/GenBank/DDBJ whole genome shotgun (WGS) entry which is preliminary data.</text>
</comment>
<keyword evidence="2" id="KW-1185">Reference proteome</keyword>
<reference evidence="1 2" key="1">
    <citation type="submission" date="2024-01" db="EMBL/GenBank/DDBJ databases">
        <title>Genome assemblies of Stephania.</title>
        <authorList>
            <person name="Yang L."/>
        </authorList>
    </citation>
    <scope>NUCLEOTIDE SEQUENCE [LARGE SCALE GENOMIC DNA]</scope>
    <source>
        <strain evidence="1">YNDBR</strain>
        <tissue evidence="1">Leaf</tissue>
    </source>
</reference>
<dbReference type="AlphaFoldDB" id="A0AAP0ELX6"/>
<dbReference type="EMBL" id="JBBNAF010000012">
    <property type="protein sequence ID" value="KAK9092988.1"/>
    <property type="molecule type" value="Genomic_DNA"/>
</dbReference>
<name>A0AAP0ELX6_9MAGN</name>
<proteinExistence type="predicted"/>
<gene>
    <name evidence="1" type="ORF">Syun_027899</name>
</gene>
<accession>A0AAP0ELX6</accession>
<sequence>MKDVDGTATYFFLGWSVALSSPFTFSTTLKKNYESDIIYSGSESHIDVIINFINIDYLTNFLALRTRFSFFR</sequence>
<dbReference type="Proteomes" id="UP001420932">
    <property type="component" value="Unassembled WGS sequence"/>
</dbReference>
<evidence type="ECO:0000313" key="2">
    <source>
        <dbReference type="Proteomes" id="UP001420932"/>
    </source>
</evidence>
<organism evidence="1 2">
    <name type="scientific">Stephania yunnanensis</name>
    <dbReference type="NCBI Taxonomy" id="152371"/>
    <lineage>
        <taxon>Eukaryota</taxon>
        <taxon>Viridiplantae</taxon>
        <taxon>Streptophyta</taxon>
        <taxon>Embryophyta</taxon>
        <taxon>Tracheophyta</taxon>
        <taxon>Spermatophyta</taxon>
        <taxon>Magnoliopsida</taxon>
        <taxon>Ranunculales</taxon>
        <taxon>Menispermaceae</taxon>
        <taxon>Menispermoideae</taxon>
        <taxon>Cissampelideae</taxon>
        <taxon>Stephania</taxon>
    </lineage>
</organism>